<keyword evidence="3" id="KW-1280">Immunoglobulin</keyword>
<dbReference type="SMART" id="SM00406">
    <property type="entry name" value="IGv"/>
    <property type="match status" value="1"/>
</dbReference>
<evidence type="ECO:0000313" key="6">
    <source>
        <dbReference type="Proteomes" id="UP000472269"/>
    </source>
</evidence>
<keyword evidence="1" id="KW-0391">Immunity</keyword>
<dbReference type="GO" id="GO:0019814">
    <property type="term" value="C:immunoglobulin complex"/>
    <property type="evidence" value="ECO:0007669"/>
    <property type="project" value="UniProtKB-KW"/>
</dbReference>
<sequence>EPFPLLREGSKLLHRHISACVAGLVGGDPQMHLLEAGGGLRAPGNSVLLSCRGSGFTFRTHDLWWYRQTPNGRLEWVSYISSLGTTKEYGAAVQGRATVSRDNSRSESSLSLRALGPRDSARYFCAVRTGTGNPAEL</sequence>
<dbReference type="InterPro" id="IPR050199">
    <property type="entry name" value="IgHV"/>
</dbReference>
<feature type="domain" description="Ig-like" evidence="4">
    <location>
        <begin position="29"/>
        <end position="137"/>
    </location>
</feature>
<reference evidence="5" key="2">
    <citation type="submission" date="2025-09" db="UniProtKB">
        <authorList>
            <consortium name="Ensembl"/>
        </authorList>
    </citation>
    <scope>IDENTIFICATION</scope>
</reference>
<proteinExistence type="predicted"/>
<reference evidence="5" key="1">
    <citation type="submission" date="2025-08" db="UniProtKB">
        <authorList>
            <consortium name="Ensembl"/>
        </authorList>
    </citation>
    <scope>IDENTIFICATION</scope>
</reference>
<evidence type="ECO:0000256" key="1">
    <source>
        <dbReference type="ARBA" id="ARBA00022859"/>
    </source>
</evidence>
<keyword evidence="2" id="KW-1064">Adaptive immunity</keyword>
<accession>A0A663MVS3</accession>
<dbReference type="Pfam" id="PF07686">
    <property type="entry name" value="V-set"/>
    <property type="match status" value="1"/>
</dbReference>
<protein>
    <recommendedName>
        <fullName evidence="4">Ig-like domain-containing protein</fullName>
    </recommendedName>
</protein>
<dbReference type="GO" id="GO:0005576">
    <property type="term" value="C:extracellular region"/>
    <property type="evidence" value="ECO:0007669"/>
    <property type="project" value="UniProtKB-ARBA"/>
</dbReference>
<dbReference type="Gene3D" id="2.60.40.10">
    <property type="entry name" value="Immunoglobulins"/>
    <property type="match status" value="1"/>
</dbReference>
<dbReference type="SUPFAM" id="SSF48726">
    <property type="entry name" value="Immunoglobulin"/>
    <property type="match status" value="1"/>
</dbReference>
<dbReference type="InterPro" id="IPR013106">
    <property type="entry name" value="Ig_V-set"/>
</dbReference>
<dbReference type="Ensembl" id="ENSACUT00000017779.1">
    <property type="protein sequence ID" value="ENSACUP00000016670.1"/>
    <property type="gene ID" value="ENSACUG00000011181.1"/>
</dbReference>
<dbReference type="PROSITE" id="PS50835">
    <property type="entry name" value="IG_LIKE"/>
    <property type="match status" value="1"/>
</dbReference>
<dbReference type="InterPro" id="IPR007110">
    <property type="entry name" value="Ig-like_dom"/>
</dbReference>
<dbReference type="OMA" id="IPRRQEM"/>
<evidence type="ECO:0000313" key="5">
    <source>
        <dbReference type="Ensembl" id="ENSACUP00000016670.1"/>
    </source>
</evidence>
<organism evidence="5 6">
    <name type="scientific">Athene cunicularia</name>
    <name type="common">Burrowing owl</name>
    <name type="synonym">Speotyto cunicularia</name>
    <dbReference type="NCBI Taxonomy" id="194338"/>
    <lineage>
        <taxon>Eukaryota</taxon>
        <taxon>Metazoa</taxon>
        <taxon>Chordata</taxon>
        <taxon>Craniata</taxon>
        <taxon>Vertebrata</taxon>
        <taxon>Euteleostomi</taxon>
        <taxon>Archelosauria</taxon>
        <taxon>Archosauria</taxon>
        <taxon>Dinosauria</taxon>
        <taxon>Saurischia</taxon>
        <taxon>Theropoda</taxon>
        <taxon>Coelurosauria</taxon>
        <taxon>Aves</taxon>
        <taxon>Neognathae</taxon>
        <taxon>Neoaves</taxon>
        <taxon>Telluraves</taxon>
        <taxon>Strigiformes</taxon>
        <taxon>Strigidae</taxon>
        <taxon>Athene</taxon>
    </lineage>
</organism>
<dbReference type="InterPro" id="IPR013783">
    <property type="entry name" value="Ig-like_fold"/>
</dbReference>
<evidence type="ECO:0000259" key="4">
    <source>
        <dbReference type="PROSITE" id="PS50835"/>
    </source>
</evidence>
<dbReference type="Proteomes" id="UP000472269">
    <property type="component" value="Unplaced"/>
</dbReference>
<dbReference type="GO" id="GO:0002250">
    <property type="term" value="P:adaptive immune response"/>
    <property type="evidence" value="ECO:0007669"/>
    <property type="project" value="UniProtKB-KW"/>
</dbReference>
<dbReference type="AlphaFoldDB" id="A0A663MVS3"/>
<keyword evidence="6" id="KW-1185">Reference proteome</keyword>
<dbReference type="PANTHER" id="PTHR23266">
    <property type="entry name" value="IMMUNOGLOBULIN HEAVY CHAIN"/>
    <property type="match status" value="1"/>
</dbReference>
<evidence type="ECO:0000256" key="2">
    <source>
        <dbReference type="ARBA" id="ARBA00023130"/>
    </source>
</evidence>
<evidence type="ECO:0000256" key="3">
    <source>
        <dbReference type="ARBA" id="ARBA00043265"/>
    </source>
</evidence>
<dbReference type="InterPro" id="IPR036179">
    <property type="entry name" value="Ig-like_dom_sf"/>
</dbReference>
<name>A0A663MVS3_ATHCN</name>